<dbReference type="InterPro" id="IPR017932">
    <property type="entry name" value="GATase_2_dom"/>
</dbReference>
<comment type="caution">
    <text evidence="8">The sequence shown here is derived from an EMBL/GenBank/DDBJ whole genome shotgun (WGS) entry which is preliminary data.</text>
</comment>
<dbReference type="InterPro" id="IPR029055">
    <property type="entry name" value="Ntn_hydrolases_N"/>
</dbReference>
<keyword evidence="5 8" id="KW-0808">Transferase</keyword>
<dbReference type="PATRIC" id="fig|1618611.3.peg.298"/>
<evidence type="ECO:0000313" key="8">
    <source>
        <dbReference type="EMBL" id="KKQ91095.1"/>
    </source>
</evidence>
<dbReference type="GO" id="GO:0004360">
    <property type="term" value="F:glutamine-fructose-6-phosphate transaminase (isomerizing) activity"/>
    <property type="evidence" value="ECO:0007669"/>
    <property type="project" value="UniProtKB-EC"/>
</dbReference>
<evidence type="ECO:0000256" key="3">
    <source>
        <dbReference type="ARBA" id="ARBA00016090"/>
    </source>
</evidence>
<dbReference type="PANTHER" id="PTHR10937">
    <property type="entry name" value="GLUCOSAMINE--FRUCTOSE-6-PHOSPHATE AMINOTRANSFERASE, ISOMERIZING"/>
    <property type="match status" value="1"/>
</dbReference>
<dbReference type="Gene3D" id="3.60.20.10">
    <property type="entry name" value="Glutamine Phosphoribosylpyrophosphate, subunit 1, domain 1"/>
    <property type="match status" value="1"/>
</dbReference>
<gene>
    <name evidence="8" type="ORF">UT16_C0025G0003</name>
</gene>
<sequence>MAVVKSLKSIKGTYGLAVLFSDYPDRIIAARNSSPLVIGIGNGERLIASDASAILNRTQDVIYMNDGEAAVITKNNIKIFNISKFSAKGGSASGRKNLDTSKRIEKLEWNIDDIQKNNFPHFMLKEIFEQPESLTNSLRGRIIKNSGLPKLGGLEGIKNRLEKIDRIIISGCGTAYLAGAIGKLMIEELSGKGKRLIH</sequence>
<evidence type="ECO:0000256" key="6">
    <source>
        <dbReference type="ARBA" id="ARBA00022962"/>
    </source>
</evidence>
<evidence type="ECO:0000256" key="5">
    <source>
        <dbReference type="ARBA" id="ARBA00022679"/>
    </source>
</evidence>
<proteinExistence type="predicted"/>
<dbReference type="EMBL" id="LBVT01000025">
    <property type="protein sequence ID" value="KKQ91095.1"/>
    <property type="molecule type" value="Genomic_DNA"/>
</dbReference>
<keyword evidence="4 8" id="KW-0032">Aminotransferase</keyword>
<dbReference type="Gene3D" id="3.40.50.10490">
    <property type="entry name" value="Glucose-6-phosphate isomerase like protein, domain 1"/>
    <property type="match status" value="1"/>
</dbReference>
<protein>
    <recommendedName>
        <fullName evidence="3">Glutamine--fructose-6-phosphate aminotransferase [isomerizing]</fullName>
        <ecNumber evidence="2">2.6.1.16</ecNumber>
    </recommendedName>
</protein>
<evidence type="ECO:0000256" key="1">
    <source>
        <dbReference type="ARBA" id="ARBA00001031"/>
    </source>
</evidence>
<evidence type="ECO:0000259" key="7">
    <source>
        <dbReference type="PROSITE" id="PS51278"/>
    </source>
</evidence>
<feature type="domain" description="Glutamine amidotransferase type-2" evidence="7">
    <location>
        <begin position="1"/>
        <end position="75"/>
    </location>
</feature>
<organism evidence="8 9">
    <name type="scientific">Candidatus Azambacteria bacterium GW2011_GWA2_39_10</name>
    <dbReference type="NCBI Taxonomy" id="1618611"/>
    <lineage>
        <taxon>Bacteria</taxon>
        <taxon>Candidatus Azamiibacteriota</taxon>
    </lineage>
</organism>
<dbReference type="GO" id="GO:0097367">
    <property type="term" value="F:carbohydrate derivative binding"/>
    <property type="evidence" value="ECO:0007669"/>
    <property type="project" value="InterPro"/>
</dbReference>
<evidence type="ECO:0000313" key="9">
    <source>
        <dbReference type="Proteomes" id="UP000034706"/>
    </source>
</evidence>
<dbReference type="GO" id="GO:0006047">
    <property type="term" value="P:UDP-N-acetylglucosamine metabolic process"/>
    <property type="evidence" value="ECO:0007669"/>
    <property type="project" value="TreeGrafter"/>
</dbReference>
<dbReference type="GO" id="GO:0006487">
    <property type="term" value="P:protein N-linked glycosylation"/>
    <property type="evidence" value="ECO:0007669"/>
    <property type="project" value="TreeGrafter"/>
</dbReference>
<dbReference type="SUPFAM" id="SSF53697">
    <property type="entry name" value="SIS domain"/>
    <property type="match status" value="1"/>
</dbReference>
<dbReference type="PANTHER" id="PTHR10937:SF0">
    <property type="entry name" value="GLUTAMINE--FRUCTOSE-6-PHOSPHATE TRANSAMINASE (ISOMERIZING)"/>
    <property type="match status" value="1"/>
</dbReference>
<dbReference type="PROSITE" id="PS51278">
    <property type="entry name" value="GATASE_TYPE_2"/>
    <property type="match status" value="1"/>
</dbReference>
<name>A0A0G0LT09_9BACT</name>
<dbReference type="AlphaFoldDB" id="A0A0G0LT09"/>
<keyword evidence="6" id="KW-0315">Glutamine amidotransferase</keyword>
<accession>A0A0G0LT09</accession>
<evidence type="ECO:0000256" key="4">
    <source>
        <dbReference type="ARBA" id="ARBA00022576"/>
    </source>
</evidence>
<dbReference type="InterPro" id="IPR046348">
    <property type="entry name" value="SIS_dom_sf"/>
</dbReference>
<evidence type="ECO:0000256" key="2">
    <source>
        <dbReference type="ARBA" id="ARBA00012916"/>
    </source>
</evidence>
<dbReference type="Proteomes" id="UP000034706">
    <property type="component" value="Unassembled WGS sequence"/>
</dbReference>
<reference evidence="8 9" key="1">
    <citation type="journal article" date="2015" name="Nature">
        <title>rRNA introns, odd ribosomes, and small enigmatic genomes across a large radiation of phyla.</title>
        <authorList>
            <person name="Brown C.T."/>
            <person name="Hug L.A."/>
            <person name="Thomas B.C."/>
            <person name="Sharon I."/>
            <person name="Castelle C.J."/>
            <person name="Singh A."/>
            <person name="Wilkins M.J."/>
            <person name="Williams K.H."/>
            <person name="Banfield J.F."/>
        </authorList>
    </citation>
    <scope>NUCLEOTIDE SEQUENCE [LARGE SCALE GENOMIC DNA]</scope>
</reference>
<dbReference type="GO" id="GO:0006002">
    <property type="term" value="P:fructose 6-phosphate metabolic process"/>
    <property type="evidence" value="ECO:0007669"/>
    <property type="project" value="TreeGrafter"/>
</dbReference>
<comment type="catalytic activity">
    <reaction evidence="1">
        <text>D-fructose 6-phosphate + L-glutamine = D-glucosamine 6-phosphate + L-glutamate</text>
        <dbReference type="Rhea" id="RHEA:13237"/>
        <dbReference type="ChEBI" id="CHEBI:29985"/>
        <dbReference type="ChEBI" id="CHEBI:58359"/>
        <dbReference type="ChEBI" id="CHEBI:58725"/>
        <dbReference type="ChEBI" id="CHEBI:61527"/>
        <dbReference type="EC" id="2.6.1.16"/>
    </reaction>
</comment>
<dbReference type="EC" id="2.6.1.16" evidence="2"/>
<dbReference type="SUPFAM" id="SSF56235">
    <property type="entry name" value="N-terminal nucleophile aminohydrolases (Ntn hydrolases)"/>
    <property type="match status" value="1"/>
</dbReference>